<proteinExistence type="predicted"/>
<name>A0A9J5WUP9_SOLCO</name>
<feature type="compositionally biased region" description="Basic and acidic residues" evidence="1">
    <location>
        <begin position="14"/>
        <end position="46"/>
    </location>
</feature>
<dbReference type="AlphaFoldDB" id="A0A9J5WUP9"/>
<feature type="compositionally biased region" description="Basic residues" evidence="1">
    <location>
        <begin position="48"/>
        <end position="61"/>
    </location>
</feature>
<evidence type="ECO:0000313" key="2">
    <source>
        <dbReference type="EMBL" id="KAG5578712.1"/>
    </source>
</evidence>
<dbReference type="EMBL" id="JACXVP010000010">
    <property type="protein sequence ID" value="KAG5578712.1"/>
    <property type="molecule type" value="Genomic_DNA"/>
</dbReference>
<accession>A0A9J5WUP9</accession>
<feature type="region of interest" description="Disordered" evidence="1">
    <location>
        <begin position="1"/>
        <end position="78"/>
    </location>
</feature>
<sequence length="78" mass="9065">MFGLRRRGQFAARDIARSEPSERSLSKPAKKNDPRTHFKHLREMPAHRVPHSRPRRAHPHACRATNELGVESAKEYKN</sequence>
<evidence type="ECO:0000313" key="3">
    <source>
        <dbReference type="Proteomes" id="UP000824120"/>
    </source>
</evidence>
<evidence type="ECO:0000256" key="1">
    <source>
        <dbReference type="SAM" id="MobiDB-lite"/>
    </source>
</evidence>
<dbReference type="Proteomes" id="UP000824120">
    <property type="component" value="Chromosome 10"/>
</dbReference>
<organism evidence="2 3">
    <name type="scientific">Solanum commersonii</name>
    <name type="common">Commerson's wild potato</name>
    <name type="synonym">Commerson's nightshade</name>
    <dbReference type="NCBI Taxonomy" id="4109"/>
    <lineage>
        <taxon>Eukaryota</taxon>
        <taxon>Viridiplantae</taxon>
        <taxon>Streptophyta</taxon>
        <taxon>Embryophyta</taxon>
        <taxon>Tracheophyta</taxon>
        <taxon>Spermatophyta</taxon>
        <taxon>Magnoliopsida</taxon>
        <taxon>eudicotyledons</taxon>
        <taxon>Gunneridae</taxon>
        <taxon>Pentapetalae</taxon>
        <taxon>asterids</taxon>
        <taxon>lamiids</taxon>
        <taxon>Solanales</taxon>
        <taxon>Solanaceae</taxon>
        <taxon>Solanoideae</taxon>
        <taxon>Solaneae</taxon>
        <taxon>Solanum</taxon>
    </lineage>
</organism>
<keyword evidence="3" id="KW-1185">Reference proteome</keyword>
<reference evidence="2 3" key="1">
    <citation type="submission" date="2020-09" db="EMBL/GenBank/DDBJ databases">
        <title>De no assembly of potato wild relative species, Solanum commersonii.</title>
        <authorList>
            <person name="Cho K."/>
        </authorList>
    </citation>
    <scope>NUCLEOTIDE SEQUENCE [LARGE SCALE GENOMIC DNA]</scope>
    <source>
        <strain evidence="2">LZ3.2</strain>
        <tissue evidence="2">Leaf</tissue>
    </source>
</reference>
<comment type="caution">
    <text evidence="2">The sequence shown here is derived from an EMBL/GenBank/DDBJ whole genome shotgun (WGS) entry which is preliminary data.</text>
</comment>
<protein>
    <submittedName>
        <fullName evidence="2">Uncharacterized protein</fullName>
    </submittedName>
</protein>
<gene>
    <name evidence="2" type="ORF">H5410_049339</name>
</gene>